<dbReference type="Proteomes" id="UP000070352">
    <property type="component" value="Unassembled WGS sequence"/>
</dbReference>
<keyword evidence="5" id="KW-0238">DNA-binding</keyword>
<evidence type="ECO:0000256" key="1">
    <source>
        <dbReference type="ARBA" id="ARBA00022741"/>
    </source>
</evidence>
<dbReference type="Gene3D" id="1.10.10.60">
    <property type="entry name" value="Homeodomain-like"/>
    <property type="match status" value="1"/>
</dbReference>
<dbReference type="Pfam" id="PF00381">
    <property type="entry name" value="PTS-HPr"/>
    <property type="match status" value="1"/>
</dbReference>
<evidence type="ECO:0000256" key="4">
    <source>
        <dbReference type="ARBA" id="ARBA00023015"/>
    </source>
</evidence>
<dbReference type="Pfam" id="PF00158">
    <property type="entry name" value="Sigma54_activat"/>
    <property type="match status" value="1"/>
</dbReference>
<keyword evidence="4" id="KW-0805">Transcription regulation</keyword>
<evidence type="ECO:0000256" key="7">
    <source>
        <dbReference type="ARBA" id="ARBA00029500"/>
    </source>
</evidence>
<feature type="domain" description="HPr" evidence="10">
    <location>
        <begin position="2"/>
        <end position="98"/>
    </location>
</feature>
<dbReference type="PROSITE" id="PS50045">
    <property type="entry name" value="SIGMA54_INTERACT_4"/>
    <property type="match status" value="1"/>
</dbReference>
<dbReference type="InterPro" id="IPR025944">
    <property type="entry name" value="Sigma_54_int_dom_CS"/>
</dbReference>
<evidence type="ECO:0000313" key="11">
    <source>
        <dbReference type="EMBL" id="KXG44063.1"/>
    </source>
</evidence>
<dbReference type="InterPro" id="IPR009057">
    <property type="entry name" value="Homeodomain-like_sf"/>
</dbReference>
<dbReference type="GO" id="GO:0003677">
    <property type="term" value="F:DNA binding"/>
    <property type="evidence" value="ECO:0007669"/>
    <property type="project" value="UniProtKB-KW"/>
</dbReference>
<dbReference type="SUPFAM" id="SSF55785">
    <property type="entry name" value="PYP-like sensor domain (PAS domain)"/>
    <property type="match status" value="1"/>
</dbReference>
<keyword evidence="1" id="KW-0547">Nucleotide-binding</keyword>
<dbReference type="PROSITE" id="PS00688">
    <property type="entry name" value="SIGMA54_INTERACT_3"/>
    <property type="match status" value="1"/>
</dbReference>
<dbReference type="PROSITE" id="PS50112">
    <property type="entry name" value="PAS"/>
    <property type="match status" value="1"/>
</dbReference>
<dbReference type="InterPro" id="IPR003593">
    <property type="entry name" value="AAA+_ATPase"/>
</dbReference>
<dbReference type="InterPro" id="IPR013767">
    <property type="entry name" value="PAS_fold"/>
</dbReference>
<evidence type="ECO:0000256" key="5">
    <source>
        <dbReference type="ARBA" id="ARBA00023125"/>
    </source>
</evidence>
<comment type="caution">
    <text evidence="11">The sequence shown here is derived from an EMBL/GenBank/DDBJ whole genome shotgun (WGS) entry which is preliminary data.</text>
</comment>
<dbReference type="SUPFAM" id="SSF46689">
    <property type="entry name" value="Homeodomain-like"/>
    <property type="match status" value="1"/>
</dbReference>
<dbReference type="InterPro" id="IPR025662">
    <property type="entry name" value="Sigma_54_int_dom_ATP-bd_1"/>
</dbReference>
<sequence>MEAIREVEVVVNKTNGLHVRFAASLIAKLQSLIHDTRILTKIYVIHRERKTPITSLLALISYKIQKGEKIILRFEEEVSQEIIEKIKDFIQTPDYEESQDHSKTDQLLMENSVTVESVLSSLPNGIVVVNKENIITYVNEEAVKLFEIPLDQLLNHRADHVIPHSRLYHVMQTGIAEIAKKQVLNNRVILTNRSPVIWDGKIVGAVALFHDISTIEELSKELNEVKKIKEQLDLVLHSVEDAIALSDQNGDFLYTNPVMEILLKELDKTHSIFQVLNKKVWRKVVDYHRPFVEVVHLENHHAYIAKLHPILVDGCFCGTVLTLSPLNEIKTLLQQLEIAEERTRYLEQELSKHERFNGAFAQIIGYSDELMDTLSIANKVAKTDSTILITGESGTGKELVARAIHEASDRNGKPFIRVNCAAIPAHLIESELFGHEKGAFTGAFQLRRGKFELAHTGTILLDEIGDLSLELQSKILRVLQEKEIERVGGQQVIHLDVRVIAATHRDLFKMVKTGEFREDLFYRLNVIPIHLPPLRQRKSDIPLLVDSFRKQLNKSLGKNIKGYEKGFMEALIQYDWPGNIRELQNIVERTMSLSEGEYLLVKDLPKYLISSQLLEDAPSIISNEWKKEGKVKTMEEYEREIFQYAIQYYPSFNSVAKALGLTHKTVASKVRKYGIEDYLGKKYQ</sequence>
<dbReference type="InterPro" id="IPR000032">
    <property type="entry name" value="HPr-like"/>
</dbReference>
<dbReference type="OrthoDB" id="9771372at2"/>
<evidence type="ECO:0000259" key="10">
    <source>
        <dbReference type="PROSITE" id="PS51350"/>
    </source>
</evidence>
<dbReference type="PROSITE" id="PS00676">
    <property type="entry name" value="SIGMA54_INTERACT_2"/>
    <property type="match status" value="1"/>
</dbReference>
<protein>
    <recommendedName>
        <fullName evidence="7">HTH-type transcriptional regulatory protein TyrR</fullName>
    </recommendedName>
</protein>
<dbReference type="SUPFAM" id="SSF55594">
    <property type="entry name" value="HPr-like"/>
    <property type="match status" value="1"/>
</dbReference>
<evidence type="ECO:0000256" key="2">
    <source>
        <dbReference type="ARBA" id="ARBA00022797"/>
    </source>
</evidence>
<dbReference type="InterPro" id="IPR002078">
    <property type="entry name" value="Sigma_54_int"/>
</dbReference>
<gene>
    <name evidence="11" type="ORF">U473_08625</name>
</gene>
<name>A0A135L5E6_9BACI</name>
<dbReference type="PROSITE" id="PS00675">
    <property type="entry name" value="SIGMA54_INTERACT_1"/>
    <property type="match status" value="1"/>
</dbReference>
<dbReference type="GO" id="GO:0005524">
    <property type="term" value="F:ATP binding"/>
    <property type="evidence" value="ECO:0007669"/>
    <property type="project" value="UniProtKB-KW"/>
</dbReference>
<keyword evidence="2" id="KW-0058">Aromatic hydrocarbons catabolism</keyword>
<dbReference type="InterPro" id="IPR035895">
    <property type="entry name" value="HPr-like_sf"/>
</dbReference>
<accession>A0A135L5E6</accession>
<dbReference type="CDD" id="cd00009">
    <property type="entry name" value="AAA"/>
    <property type="match status" value="1"/>
</dbReference>
<dbReference type="Gene3D" id="3.30.1340.10">
    <property type="entry name" value="HPr-like"/>
    <property type="match status" value="1"/>
</dbReference>
<dbReference type="SMART" id="SM00091">
    <property type="entry name" value="PAS"/>
    <property type="match status" value="2"/>
</dbReference>
<dbReference type="Gene3D" id="3.40.50.300">
    <property type="entry name" value="P-loop containing nucleotide triphosphate hydrolases"/>
    <property type="match status" value="1"/>
</dbReference>
<evidence type="ECO:0000256" key="3">
    <source>
        <dbReference type="ARBA" id="ARBA00022840"/>
    </source>
</evidence>
<dbReference type="Gene3D" id="3.30.450.20">
    <property type="entry name" value="PAS domain"/>
    <property type="match status" value="1"/>
</dbReference>
<evidence type="ECO:0000256" key="6">
    <source>
        <dbReference type="ARBA" id="ARBA00023163"/>
    </source>
</evidence>
<dbReference type="InterPro" id="IPR058031">
    <property type="entry name" value="AAA_lid_NorR"/>
</dbReference>
<dbReference type="Pfam" id="PF18024">
    <property type="entry name" value="HTH_50"/>
    <property type="match status" value="1"/>
</dbReference>
<dbReference type="GO" id="GO:0006355">
    <property type="term" value="P:regulation of DNA-templated transcription"/>
    <property type="evidence" value="ECO:0007669"/>
    <property type="project" value="InterPro"/>
</dbReference>
<dbReference type="Gene3D" id="1.10.8.60">
    <property type="match status" value="1"/>
</dbReference>
<dbReference type="STRING" id="1413211.U473_08625"/>
<dbReference type="Pfam" id="PF25601">
    <property type="entry name" value="AAA_lid_14"/>
    <property type="match status" value="1"/>
</dbReference>
<dbReference type="PROSITE" id="PS51350">
    <property type="entry name" value="PTS_HPR_DOM"/>
    <property type="match status" value="1"/>
</dbReference>
<dbReference type="AlphaFoldDB" id="A0A135L5E6"/>
<reference evidence="11 12" key="1">
    <citation type="submission" date="2016-02" db="EMBL/GenBank/DDBJ databases">
        <title>Draft Genome for Tepidibacillus decaturensis nov. sp. Strain Z9, an Anaerobic, Moderately Thermophilic and Heterotrophic Bacterium from Deep Subsurface of the Illinois Basin, USA.</title>
        <authorList>
            <person name="Dong Y."/>
            <person name="Chang J.Y."/>
            <person name="Sanford R."/>
            <person name="Fouke B.W."/>
        </authorList>
    </citation>
    <scope>NUCLEOTIDE SEQUENCE [LARGE SCALE GENOMIC DNA]</scope>
    <source>
        <strain evidence="11 12">Z9</strain>
    </source>
</reference>
<dbReference type="CDD" id="cd00130">
    <property type="entry name" value="PAS"/>
    <property type="match status" value="1"/>
</dbReference>
<dbReference type="InterPro" id="IPR027417">
    <property type="entry name" value="P-loop_NTPase"/>
</dbReference>
<evidence type="ECO:0000313" key="12">
    <source>
        <dbReference type="Proteomes" id="UP000070352"/>
    </source>
</evidence>
<feature type="domain" description="PAS" evidence="9">
    <location>
        <begin position="111"/>
        <end position="155"/>
    </location>
</feature>
<dbReference type="FunFam" id="3.40.50.300:FF:000006">
    <property type="entry name" value="DNA-binding transcriptional regulator NtrC"/>
    <property type="match status" value="1"/>
</dbReference>
<keyword evidence="6" id="KW-0804">Transcription</keyword>
<dbReference type="PANTHER" id="PTHR32071:SF57">
    <property type="entry name" value="C4-DICARBOXYLATE TRANSPORT TRANSCRIPTIONAL REGULATORY PROTEIN DCTD"/>
    <property type="match status" value="1"/>
</dbReference>
<evidence type="ECO:0000259" key="9">
    <source>
        <dbReference type="PROSITE" id="PS50112"/>
    </source>
</evidence>
<feature type="domain" description="Sigma-54 factor interaction" evidence="8">
    <location>
        <begin position="363"/>
        <end position="592"/>
    </location>
</feature>
<keyword evidence="3" id="KW-0067">ATP-binding</keyword>
<proteinExistence type="predicted"/>
<dbReference type="InterPro" id="IPR025943">
    <property type="entry name" value="Sigma_54_int_dom_ATP-bd_2"/>
</dbReference>
<dbReference type="SMART" id="SM00382">
    <property type="entry name" value="AAA"/>
    <property type="match status" value="1"/>
</dbReference>
<dbReference type="InterPro" id="IPR035965">
    <property type="entry name" value="PAS-like_dom_sf"/>
</dbReference>
<dbReference type="NCBIfam" id="TIGR04381">
    <property type="entry name" value="HTH_TypR"/>
    <property type="match status" value="1"/>
</dbReference>
<evidence type="ECO:0000259" key="8">
    <source>
        <dbReference type="PROSITE" id="PS50045"/>
    </source>
</evidence>
<dbReference type="SUPFAM" id="SSF52540">
    <property type="entry name" value="P-loop containing nucleoside triphosphate hydrolases"/>
    <property type="match status" value="1"/>
</dbReference>
<dbReference type="InterPro" id="IPR000014">
    <property type="entry name" value="PAS"/>
</dbReference>
<dbReference type="RefSeq" id="WP_068725331.1">
    <property type="nucleotide sequence ID" value="NZ_LSKU01000001.1"/>
</dbReference>
<keyword evidence="12" id="KW-1185">Reference proteome</keyword>
<dbReference type="PANTHER" id="PTHR32071">
    <property type="entry name" value="TRANSCRIPTIONAL REGULATORY PROTEIN"/>
    <property type="match status" value="1"/>
</dbReference>
<dbReference type="Pfam" id="PF00989">
    <property type="entry name" value="PAS"/>
    <property type="match status" value="1"/>
</dbReference>
<dbReference type="InterPro" id="IPR030828">
    <property type="entry name" value="HTH_TyrR"/>
</dbReference>
<organism evidence="11 12">
    <name type="scientific">Tepidibacillus decaturensis</name>
    <dbReference type="NCBI Taxonomy" id="1413211"/>
    <lineage>
        <taxon>Bacteria</taxon>
        <taxon>Bacillati</taxon>
        <taxon>Bacillota</taxon>
        <taxon>Bacilli</taxon>
        <taxon>Bacillales</taxon>
        <taxon>Bacillaceae</taxon>
        <taxon>Tepidibacillus</taxon>
    </lineage>
</organism>
<dbReference type="EMBL" id="LSKU01000001">
    <property type="protein sequence ID" value="KXG44063.1"/>
    <property type="molecule type" value="Genomic_DNA"/>
</dbReference>